<comment type="caution">
    <text evidence="2">The sequence shown here is derived from an EMBL/GenBank/DDBJ whole genome shotgun (WGS) entry which is preliminary data.</text>
</comment>
<dbReference type="InterPro" id="IPR045882">
    <property type="entry name" value="GPT1/2"/>
</dbReference>
<dbReference type="PANTHER" id="PTHR33737:SF19">
    <property type="entry name" value="BNAA10G12980D PROTEIN"/>
    <property type="match status" value="1"/>
</dbReference>
<dbReference type="GO" id="GO:0008017">
    <property type="term" value="F:microtubule binding"/>
    <property type="evidence" value="ECO:0007669"/>
    <property type="project" value="InterPro"/>
</dbReference>
<accession>A0A4U5NLF1</accession>
<gene>
    <name evidence="2" type="ORF">D5086_0000258620</name>
</gene>
<feature type="compositionally biased region" description="Polar residues" evidence="1">
    <location>
        <begin position="234"/>
        <end position="248"/>
    </location>
</feature>
<feature type="region of interest" description="Disordered" evidence="1">
    <location>
        <begin position="976"/>
        <end position="997"/>
    </location>
</feature>
<feature type="region of interest" description="Disordered" evidence="1">
    <location>
        <begin position="1280"/>
        <end position="1326"/>
    </location>
</feature>
<feature type="region of interest" description="Disordered" evidence="1">
    <location>
        <begin position="158"/>
        <end position="291"/>
    </location>
</feature>
<organism evidence="2">
    <name type="scientific">Populus alba</name>
    <name type="common">White poplar</name>
    <dbReference type="NCBI Taxonomy" id="43335"/>
    <lineage>
        <taxon>Eukaryota</taxon>
        <taxon>Viridiplantae</taxon>
        <taxon>Streptophyta</taxon>
        <taxon>Embryophyta</taxon>
        <taxon>Tracheophyta</taxon>
        <taxon>Spermatophyta</taxon>
        <taxon>Magnoliopsida</taxon>
        <taxon>eudicotyledons</taxon>
        <taxon>Gunneridae</taxon>
        <taxon>Pentapetalae</taxon>
        <taxon>rosids</taxon>
        <taxon>fabids</taxon>
        <taxon>Malpighiales</taxon>
        <taxon>Salicaceae</taxon>
        <taxon>Saliceae</taxon>
        <taxon>Populus</taxon>
    </lineage>
</organism>
<sequence length="1326" mass="145125">MKCNGQDTCKSSSSSCMDVMIDEESATMDKLHVPKLNLEPQQMKRKKYNLRKSLAWDKAFFTEEGVLDPLELSTLSKRVDRPASRGGRGLLSGGLDCINELPDMHALEDNLFKELPPNTLADGGMATCVFSPKPVSLARDEAGPASVVKRKILSASNISQSASKRSGCPRPVASSSYPLGSVLRPPTTNKTKVTTKDSKVSKLLAPKPDPSNVYAAPRSSHLKRNQIPHPVGNGQKNIRSKGTSTNTRSVRKDMELGPSDKLLPKSTAHHARSKVSLVPKKHSSTNTQHPQVNLANNCSEVIPDLVHPVAAHPLNGSDNSACKIAVSFSQNASRNSENMQCTESQTAKASGLRMPSPSLGFFSQSKPAGSLSLLERTQTGKLRESNIPSLHKATLSNNQCPWQPSNETSASLNMRSNAAASVNPTSQGKIKGNSELKNKEKMFQAPLNSRTCDGLDNQQQLHDIHDNQLLLQGGPCEHLKKGQHSKKVTELCLKGRDMTAAGLDYPHSRFNVSLVAEVDSLSEKNCVTANHHIEDRQYIPIIKDNSDYSDFPSLGMSTNSDEGTQKVHVQLARMQGVNDQTVKQSEPMKLDTCHVYLVSNAESLSLCLNNGTSFEERSAEELNNCRGSNRANAVLKSQDCSTAELEIPYRPSCCNDILYTNNESSESGNLYTEFYVENVQLQSVDGNLTVKRDEKSMPNTLAEYNLPSMIISDPSEKTAKQTELPFPCLVMEQAMADDCGLQHGGYLLHGKRFFSEESKEKNLLQSAEDMVSNVNASGGILESSGVLSSKSPAKQDSSSNAAGKSECLHVENPLVSSVVKGLVKVASEIKDMSGDKSLVSKCDSSVKKFIVSSYLQRGNDANGRGSSIPENNCSTCMHDVNEDMEKTKVITSFCESDQDNQSQRAFDDVLYSKSRSLEEQRECSNSNIANVRGTIASEVESLNGIHQCEIMEQTNELAQVNRITKETVMQNAYVQSSEESPLSDSHNCNTSPSVSNKTSTVMVDDIRELEEHLAVQNPYVMIEQAPLENHEVCSDDSLLLMNNTSVELQKGDVVQNVLGVGLEQGDGSCESRCFDVDTQVPPIKNAGSDMDKKAEHTFMVNTEPCFMEILPSIENYKCSMDSEKRSDDELIDQTASLEFNSSSDKSRHQIASSVDNCDSSSFCYLNEKSKLLMKTKEKSSQRVQQDAEVDLSDRNILPEEALIKVPQTSSSPSIEAQHELDVMYPTEDKAATLSLQKPVKNKKQDACVIKPPPNVVPFSDEWLAAFEAAGEEILTMKGGAVRNSPPDKVQHEPGPWSPVRRKNAQGIGPFDCTKFMNNNTPPSTSN</sequence>
<proteinExistence type="predicted"/>
<name>A0A4U5NLF1_POPAL</name>
<feature type="compositionally biased region" description="Polar residues" evidence="1">
    <location>
        <begin position="1315"/>
        <end position="1326"/>
    </location>
</feature>
<evidence type="ECO:0000256" key="1">
    <source>
        <dbReference type="SAM" id="MobiDB-lite"/>
    </source>
</evidence>
<dbReference type="PANTHER" id="PTHR33737">
    <property type="entry name" value="OS05G0121800 PROTEIN"/>
    <property type="match status" value="1"/>
</dbReference>
<protein>
    <submittedName>
        <fullName evidence="2">Uncharacterized protein</fullName>
    </submittedName>
</protein>
<dbReference type="EMBL" id="RCHU01001010">
    <property type="protein sequence ID" value="TKR84368.1"/>
    <property type="molecule type" value="Genomic_DNA"/>
</dbReference>
<feature type="compositionally biased region" description="Basic residues" evidence="1">
    <location>
        <begin position="267"/>
        <end position="283"/>
    </location>
</feature>
<reference evidence="2" key="1">
    <citation type="submission" date="2018-10" db="EMBL/GenBank/DDBJ databases">
        <title>Population genomic analysis revealed the cold adaptation of white poplar.</title>
        <authorList>
            <person name="Liu Y.-J."/>
        </authorList>
    </citation>
    <scope>NUCLEOTIDE SEQUENCE [LARGE SCALE GENOMIC DNA]</scope>
    <source>
        <strain evidence="2">PAL-ZL1</strain>
    </source>
</reference>
<evidence type="ECO:0000313" key="2">
    <source>
        <dbReference type="EMBL" id="TKR84368.1"/>
    </source>
</evidence>